<sequence>MGSLAISLKLILFWLYLLCHFPDLFLTTHKTAVMAVQHSRLSLLILMIILMISQLSSHCEARRWMSKEIKQKEKRISSQQLSISWHFYTKTQQGPSTQEVHPIYGVSLRDVPGGPNPLHN</sequence>
<feature type="transmembrane region" description="Helical" evidence="1">
    <location>
        <begin position="43"/>
        <end position="61"/>
    </location>
</feature>
<dbReference type="OrthoDB" id="663321at2759"/>
<evidence type="ECO:0000313" key="3">
    <source>
        <dbReference type="Proteomes" id="UP000257109"/>
    </source>
</evidence>
<gene>
    <name evidence="2" type="ORF">CR513_29970</name>
</gene>
<comment type="caution">
    <text evidence="2">The sequence shown here is derived from an EMBL/GenBank/DDBJ whole genome shotgun (WGS) entry which is preliminary data.</text>
</comment>
<keyword evidence="3" id="KW-1185">Reference proteome</keyword>
<name>A0A371GD04_MUCPR</name>
<dbReference type="AlphaFoldDB" id="A0A371GD04"/>
<keyword evidence="1" id="KW-0812">Transmembrane</keyword>
<feature type="non-terminal residue" evidence="2">
    <location>
        <position position="1"/>
    </location>
</feature>
<reference evidence="2" key="1">
    <citation type="submission" date="2018-05" db="EMBL/GenBank/DDBJ databases">
        <title>Draft genome of Mucuna pruriens seed.</title>
        <authorList>
            <person name="Nnadi N.E."/>
            <person name="Vos R."/>
            <person name="Hasami M.H."/>
            <person name="Devisetty U.K."/>
            <person name="Aguiy J.C."/>
        </authorList>
    </citation>
    <scope>NUCLEOTIDE SEQUENCE [LARGE SCALE GENOMIC DNA]</scope>
    <source>
        <strain evidence="2">JCA_2017</strain>
    </source>
</reference>
<accession>A0A371GD04</accession>
<dbReference type="PANTHER" id="PTHR35472">
    <property type="match status" value="1"/>
</dbReference>
<keyword evidence="1" id="KW-0472">Membrane</keyword>
<dbReference type="InterPro" id="IPR055317">
    <property type="entry name" value="CLE14-like"/>
</dbReference>
<evidence type="ECO:0000313" key="2">
    <source>
        <dbReference type="EMBL" id="RDX88442.1"/>
    </source>
</evidence>
<keyword evidence="1" id="KW-1133">Transmembrane helix</keyword>
<proteinExistence type="predicted"/>
<dbReference type="PANTHER" id="PTHR35472:SF4">
    <property type="entry name" value="DUF19 DOMAIN-CONTAINING PROTEIN"/>
    <property type="match status" value="1"/>
</dbReference>
<dbReference type="EMBL" id="QJKJ01005938">
    <property type="protein sequence ID" value="RDX88442.1"/>
    <property type="molecule type" value="Genomic_DNA"/>
</dbReference>
<dbReference type="Proteomes" id="UP000257109">
    <property type="component" value="Unassembled WGS sequence"/>
</dbReference>
<protein>
    <submittedName>
        <fullName evidence="2">Uncharacterized protein</fullName>
    </submittedName>
</protein>
<organism evidence="2 3">
    <name type="scientific">Mucuna pruriens</name>
    <name type="common">Velvet bean</name>
    <name type="synonym">Dolichos pruriens</name>
    <dbReference type="NCBI Taxonomy" id="157652"/>
    <lineage>
        <taxon>Eukaryota</taxon>
        <taxon>Viridiplantae</taxon>
        <taxon>Streptophyta</taxon>
        <taxon>Embryophyta</taxon>
        <taxon>Tracheophyta</taxon>
        <taxon>Spermatophyta</taxon>
        <taxon>Magnoliopsida</taxon>
        <taxon>eudicotyledons</taxon>
        <taxon>Gunneridae</taxon>
        <taxon>Pentapetalae</taxon>
        <taxon>rosids</taxon>
        <taxon>fabids</taxon>
        <taxon>Fabales</taxon>
        <taxon>Fabaceae</taxon>
        <taxon>Papilionoideae</taxon>
        <taxon>50 kb inversion clade</taxon>
        <taxon>NPAAA clade</taxon>
        <taxon>indigoferoid/millettioid clade</taxon>
        <taxon>Phaseoleae</taxon>
        <taxon>Mucuna</taxon>
    </lineage>
</organism>
<evidence type="ECO:0000256" key="1">
    <source>
        <dbReference type="SAM" id="Phobius"/>
    </source>
</evidence>